<dbReference type="AlphaFoldDB" id="A0A317FZS4"/>
<dbReference type="Gene3D" id="1.10.443.10">
    <property type="entry name" value="Intergrase catalytic core"/>
    <property type="match status" value="1"/>
</dbReference>
<evidence type="ECO:0000313" key="4">
    <source>
        <dbReference type="Proteomes" id="UP000245488"/>
    </source>
</evidence>
<dbReference type="RefSeq" id="WP_146204770.1">
    <property type="nucleotide sequence ID" value="NZ_NXNG01000021.1"/>
</dbReference>
<feature type="domain" description="Tyr recombinase" evidence="2">
    <location>
        <begin position="213"/>
        <end position="294"/>
    </location>
</feature>
<organism evidence="3 4">
    <name type="scientific">Butyrivibrio fibrisolvens</name>
    <dbReference type="NCBI Taxonomy" id="831"/>
    <lineage>
        <taxon>Bacteria</taxon>
        <taxon>Bacillati</taxon>
        <taxon>Bacillota</taxon>
        <taxon>Clostridia</taxon>
        <taxon>Lachnospirales</taxon>
        <taxon>Lachnospiraceae</taxon>
        <taxon>Butyrivibrio</taxon>
    </lineage>
</organism>
<comment type="caution">
    <text evidence="3">The sequence shown here is derived from an EMBL/GenBank/DDBJ whole genome shotgun (WGS) entry which is preliminary data.</text>
</comment>
<evidence type="ECO:0000256" key="1">
    <source>
        <dbReference type="ARBA" id="ARBA00023172"/>
    </source>
</evidence>
<evidence type="ECO:0000313" key="3">
    <source>
        <dbReference type="EMBL" id="PWT25640.1"/>
    </source>
</evidence>
<keyword evidence="1" id="KW-0233">DNA recombination</keyword>
<proteinExistence type="predicted"/>
<dbReference type="EMBL" id="NXNG01000021">
    <property type="protein sequence ID" value="PWT25640.1"/>
    <property type="molecule type" value="Genomic_DNA"/>
</dbReference>
<name>A0A317FZS4_BUTFI</name>
<dbReference type="InterPro" id="IPR002104">
    <property type="entry name" value="Integrase_catalytic"/>
</dbReference>
<dbReference type="GO" id="GO:0015074">
    <property type="term" value="P:DNA integration"/>
    <property type="evidence" value="ECO:0007669"/>
    <property type="project" value="InterPro"/>
</dbReference>
<accession>A0A317FZS4</accession>
<dbReference type="Pfam" id="PF00589">
    <property type="entry name" value="Phage_integrase"/>
    <property type="match status" value="1"/>
</dbReference>
<keyword evidence="4" id="KW-1185">Reference proteome</keyword>
<dbReference type="GO" id="GO:0006310">
    <property type="term" value="P:DNA recombination"/>
    <property type="evidence" value="ECO:0007669"/>
    <property type="project" value="UniProtKB-KW"/>
</dbReference>
<dbReference type="InterPro" id="IPR013762">
    <property type="entry name" value="Integrase-like_cat_sf"/>
</dbReference>
<dbReference type="GO" id="GO:0003677">
    <property type="term" value="F:DNA binding"/>
    <property type="evidence" value="ECO:0007669"/>
    <property type="project" value="InterPro"/>
</dbReference>
<dbReference type="SUPFAM" id="SSF56349">
    <property type="entry name" value="DNA breaking-rejoining enzymes"/>
    <property type="match status" value="1"/>
</dbReference>
<reference evidence="3 4" key="1">
    <citation type="submission" date="2017-09" db="EMBL/GenBank/DDBJ databases">
        <title>High-quality draft genome sequence of Butyrivibrio fibrisolvens INBov1, isolated from cow rumen.</title>
        <authorList>
            <person name="Rodriguez Hernaez J."/>
            <person name="Rivarola M."/>
            <person name="Paniego N."/>
            <person name="Cravero S."/>
            <person name="Ceron Cucchi M."/>
            <person name="Martinez M.C."/>
        </authorList>
    </citation>
    <scope>NUCLEOTIDE SEQUENCE [LARGE SCALE GENOMIC DNA]</scope>
    <source>
        <strain evidence="3 4">INBov1</strain>
    </source>
</reference>
<evidence type="ECO:0000259" key="2">
    <source>
        <dbReference type="PROSITE" id="PS51898"/>
    </source>
</evidence>
<dbReference type="PROSITE" id="PS51898">
    <property type="entry name" value="TYR_RECOMBINASE"/>
    <property type="match status" value="1"/>
</dbReference>
<feature type="non-terminal residue" evidence="3">
    <location>
        <position position="294"/>
    </location>
</feature>
<dbReference type="InterPro" id="IPR011010">
    <property type="entry name" value="DNA_brk_join_enz"/>
</dbReference>
<gene>
    <name evidence="3" type="ORF">CPT75_02075</name>
</gene>
<sequence>MTDSHPLIKDLTDKLLKEVVQHVLEVSVEQYQIVCNSILKYAIASDTNVYSSEFIDAYKEYLENRFAHGEVCKEYRRFQHRVLRMLSSLAETGAVDFSSTAYAVKKYPVSSEIADLVEKILGSYPISDATKSDLRAPTRHFLWYASEQGMDPEHIDDVTVMKFIINEIPVSNSGSTGRTLRCIKYSTEYLKSHGNQHLHRDYRLLKLRNDHRRIIPAYTEEEISDIADAANSNDMISKRDLAIILLAYCTGLRGCDIIRIKLTDIDWQNDKLSLIQSKNHQPLSVELNGSTMNA</sequence>
<protein>
    <recommendedName>
        <fullName evidence="2">Tyr recombinase domain-containing protein</fullName>
    </recommendedName>
</protein>
<dbReference type="Proteomes" id="UP000245488">
    <property type="component" value="Unassembled WGS sequence"/>
</dbReference>